<dbReference type="STRING" id="927083.DB32_004046"/>
<keyword evidence="5" id="KW-1185">Reference proteome</keyword>
<dbReference type="GO" id="GO:0016836">
    <property type="term" value="F:hydro-lyase activity"/>
    <property type="evidence" value="ECO:0007669"/>
    <property type="project" value="UniProtKB-ARBA"/>
</dbReference>
<dbReference type="Gene3D" id="3.90.226.10">
    <property type="entry name" value="2-enoyl-CoA Hydratase, Chain A, domain 1"/>
    <property type="match status" value="1"/>
</dbReference>
<sequence length="273" mass="29329">MTNQVEREIETAGGSVGVRAERRGALAIWTIDRPDRRNALSRSVVRELGRLAREGAKDPTLRAVIVTGAGDQAFCAGADLKERQGMVEEEVRDFLSLYRVSLRDLDRLPVPVIAAIDGVAFGGGLELALACDLRIASRTSQLGLTETSLGIIPGAGGTQRLTRELGPARAKELILFARRLSAEEALAYGIVQRLAAPEQRALDAAIEWAQPLLTGAPIAISAALTAIDAAADQPLEEGLSIERLCYERTLASKDRLEALAAFAHKRKPVFKGE</sequence>
<dbReference type="FunFam" id="1.10.12.10:FF:000001">
    <property type="entry name" value="Probable enoyl-CoA hydratase, mitochondrial"/>
    <property type="match status" value="1"/>
</dbReference>
<dbReference type="AlphaFoldDB" id="A0A0F6YIN0"/>
<evidence type="ECO:0000256" key="1">
    <source>
        <dbReference type="ARBA" id="ARBA00005254"/>
    </source>
</evidence>
<gene>
    <name evidence="4" type="ORF">DB32_004046</name>
</gene>
<accession>A0A0F6YIN0</accession>
<dbReference type="OrthoDB" id="5365311at2"/>
<proteinExistence type="inferred from homology"/>
<dbReference type="InterPro" id="IPR029045">
    <property type="entry name" value="ClpP/crotonase-like_dom_sf"/>
</dbReference>
<dbReference type="InterPro" id="IPR014748">
    <property type="entry name" value="Enoyl-CoA_hydra_C"/>
</dbReference>
<reference evidence="4 5" key="1">
    <citation type="submission" date="2015-03" db="EMBL/GenBank/DDBJ databases">
        <title>Genome assembly of Sandaracinus amylolyticus DSM 53668.</title>
        <authorList>
            <person name="Sharma G."/>
            <person name="Subramanian S."/>
        </authorList>
    </citation>
    <scope>NUCLEOTIDE SEQUENCE [LARGE SCALE GENOMIC DNA]</scope>
    <source>
        <strain evidence="4 5">DSM 53668</strain>
    </source>
</reference>
<dbReference type="Gene3D" id="1.10.12.10">
    <property type="entry name" value="Lyase 2-enoyl-coa Hydratase, Chain A, domain 2"/>
    <property type="match status" value="1"/>
</dbReference>
<evidence type="ECO:0000313" key="4">
    <source>
        <dbReference type="EMBL" id="AKF06897.1"/>
    </source>
</evidence>
<dbReference type="KEGG" id="samy:DB32_004046"/>
<dbReference type="GO" id="GO:0006635">
    <property type="term" value="P:fatty acid beta-oxidation"/>
    <property type="evidence" value="ECO:0007669"/>
    <property type="project" value="TreeGrafter"/>
</dbReference>
<keyword evidence="2" id="KW-0456">Lyase</keyword>
<dbReference type="RefSeq" id="WP_053234149.1">
    <property type="nucleotide sequence ID" value="NZ_CP011125.1"/>
</dbReference>
<organism evidence="4 5">
    <name type="scientific">Sandaracinus amylolyticus</name>
    <dbReference type="NCBI Taxonomy" id="927083"/>
    <lineage>
        <taxon>Bacteria</taxon>
        <taxon>Pseudomonadati</taxon>
        <taxon>Myxococcota</taxon>
        <taxon>Polyangia</taxon>
        <taxon>Polyangiales</taxon>
        <taxon>Sandaracinaceae</taxon>
        <taxon>Sandaracinus</taxon>
    </lineage>
</organism>
<evidence type="ECO:0000313" key="5">
    <source>
        <dbReference type="Proteomes" id="UP000034883"/>
    </source>
</evidence>
<evidence type="ECO:0000256" key="2">
    <source>
        <dbReference type="ARBA" id="ARBA00023239"/>
    </source>
</evidence>
<dbReference type="Proteomes" id="UP000034883">
    <property type="component" value="Chromosome"/>
</dbReference>
<dbReference type="PANTHER" id="PTHR11941">
    <property type="entry name" value="ENOYL-COA HYDRATASE-RELATED"/>
    <property type="match status" value="1"/>
</dbReference>
<dbReference type="EMBL" id="CP011125">
    <property type="protein sequence ID" value="AKF06897.1"/>
    <property type="molecule type" value="Genomic_DNA"/>
</dbReference>
<comment type="similarity">
    <text evidence="1 3">Belongs to the enoyl-CoA hydratase/isomerase family.</text>
</comment>
<evidence type="ECO:0000256" key="3">
    <source>
        <dbReference type="RuleBase" id="RU003707"/>
    </source>
</evidence>
<protein>
    <submittedName>
        <fullName evidence="4">Enoyl-CoA hydratase</fullName>
    </submittedName>
</protein>
<name>A0A0F6YIN0_9BACT</name>
<dbReference type="FunFam" id="3.90.226.10:FF:000009">
    <property type="entry name" value="Carnitinyl-CoA dehydratase"/>
    <property type="match status" value="1"/>
</dbReference>
<dbReference type="SUPFAM" id="SSF52096">
    <property type="entry name" value="ClpP/crotonase"/>
    <property type="match status" value="1"/>
</dbReference>
<dbReference type="Pfam" id="PF00378">
    <property type="entry name" value="ECH_1"/>
    <property type="match status" value="1"/>
</dbReference>
<dbReference type="PANTHER" id="PTHR11941:SF54">
    <property type="entry name" value="ENOYL-COA HYDRATASE, MITOCHONDRIAL"/>
    <property type="match status" value="1"/>
</dbReference>
<dbReference type="InterPro" id="IPR018376">
    <property type="entry name" value="Enoyl-CoA_hyd/isom_CS"/>
</dbReference>
<dbReference type="InterPro" id="IPR001753">
    <property type="entry name" value="Enoyl-CoA_hydra/iso"/>
</dbReference>
<dbReference type="CDD" id="cd06558">
    <property type="entry name" value="crotonase-like"/>
    <property type="match status" value="1"/>
</dbReference>
<dbReference type="PROSITE" id="PS00166">
    <property type="entry name" value="ENOYL_COA_HYDRATASE"/>
    <property type="match status" value="1"/>
</dbReference>